<name>A0A1L9S4H1_9EURO</name>
<keyword evidence="2" id="KW-1185">Reference proteome</keyword>
<dbReference type="AlphaFoldDB" id="A0A1L9S4H1"/>
<dbReference type="GeneID" id="34613257"/>
<gene>
    <name evidence="1" type="ORF">ASPZODRAFT_1668687</name>
</gene>
<dbReference type="RefSeq" id="XP_022576572.1">
    <property type="nucleotide sequence ID" value="XM_022726793.1"/>
</dbReference>
<sequence>MLYLWLSLPIHDTVVFYLDEYTRADLVNRFGGKVRRLFLLPLQQRSVVLGGCKKGGHIRWHQLATEEEVLSSDFRDGCLNIHVVSVGIEDPGAGVLAMSATDLRKFTHDFGVDLDEIRKLGKEEMECLFGWLRDAGMLDYSDVLLNQVPAYINLPEALAQIPLMTRTPVTKSIAHSTPS</sequence>
<dbReference type="VEuPathDB" id="FungiDB:ASPZODRAFT_1668687"/>
<dbReference type="EMBL" id="KV878371">
    <property type="protein sequence ID" value="OJJ42062.1"/>
    <property type="molecule type" value="Genomic_DNA"/>
</dbReference>
<organism evidence="1 2">
    <name type="scientific">Penicilliopsis zonata CBS 506.65</name>
    <dbReference type="NCBI Taxonomy" id="1073090"/>
    <lineage>
        <taxon>Eukaryota</taxon>
        <taxon>Fungi</taxon>
        <taxon>Dikarya</taxon>
        <taxon>Ascomycota</taxon>
        <taxon>Pezizomycotina</taxon>
        <taxon>Eurotiomycetes</taxon>
        <taxon>Eurotiomycetidae</taxon>
        <taxon>Eurotiales</taxon>
        <taxon>Aspergillaceae</taxon>
        <taxon>Penicilliopsis</taxon>
    </lineage>
</organism>
<evidence type="ECO:0000313" key="2">
    <source>
        <dbReference type="Proteomes" id="UP000184188"/>
    </source>
</evidence>
<protein>
    <submittedName>
        <fullName evidence="1">Uncharacterized protein</fullName>
    </submittedName>
</protein>
<proteinExistence type="predicted"/>
<accession>A0A1L9S4H1</accession>
<dbReference type="OrthoDB" id="4508405at2759"/>
<dbReference type="Proteomes" id="UP000184188">
    <property type="component" value="Unassembled WGS sequence"/>
</dbReference>
<reference evidence="2" key="1">
    <citation type="journal article" date="2017" name="Genome Biol.">
        <title>Comparative genomics reveals high biological diversity and specific adaptations in the industrially and medically important fungal genus Aspergillus.</title>
        <authorList>
            <person name="de Vries R.P."/>
            <person name="Riley R."/>
            <person name="Wiebenga A."/>
            <person name="Aguilar-Osorio G."/>
            <person name="Amillis S."/>
            <person name="Uchima C.A."/>
            <person name="Anderluh G."/>
            <person name="Asadollahi M."/>
            <person name="Askin M."/>
            <person name="Barry K."/>
            <person name="Battaglia E."/>
            <person name="Bayram O."/>
            <person name="Benocci T."/>
            <person name="Braus-Stromeyer S.A."/>
            <person name="Caldana C."/>
            <person name="Canovas D."/>
            <person name="Cerqueira G.C."/>
            <person name="Chen F."/>
            <person name="Chen W."/>
            <person name="Choi C."/>
            <person name="Clum A."/>
            <person name="Dos Santos R.A."/>
            <person name="Damasio A.R."/>
            <person name="Diallinas G."/>
            <person name="Emri T."/>
            <person name="Fekete E."/>
            <person name="Flipphi M."/>
            <person name="Freyberg S."/>
            <person name="Gallo A."/>
            <person name="Gournas C."/>
            <person name="Habgood R."/>
            <person name="Hainaut M."/>
            <person name="Harispe M.L."/>
            <person name="Henrissat B."/>
            <person name="Hilden K.S."/>
            <person name="Hope R."/>
            <person name="Hossain A."/>
            <person name="Karabika E."/>
            <person name="Karaffa L."/>
            <person name="Karanyi Z."/>
            <person name="Krasevec N."/>
            <person name="Kuo A."/>
            <person name="Kusch H."/>
            <person name="LaButti K."/>
            <person name="Lagendijk E.L."/>
            <person name="Lapidus A."/>
            <person name="Levasseur A."/>
            <person name="Lindquist E."/>
            <person name="Lipzen A."/>
            <person name="Logrieco A.F."/>
            <person name="MacCabe A."/>
            <person name="Maekelae M.R."/>
            <person name="Malavazi I."/>
            <person name="Melin P."/>
            <person name="Meyer V."/>
            <person name="Mielnichuk N."/>
            <person name="Miskei M."/>
            <person name="Molnar A.P."/>
            <person name="Mule G."/>
            <person name="Ngan C.Y."/>
            <person name="Orejas M."/>
            <person name="Orosz E."/>
            <person name="Ouedraogo J.P."/>
            <person name="Overkamp K.M."/>
            <person name="Park H.-S."/>
            <person name="Perrone G."/>
            <person name="Piumi F."/>
            <person name="Punt P.J."/>
            <person name="Ram A.F."/>
            <person name="Ramon A."/>
            <person name="Rauscher S."/>
            <person name="Record E."/>
            <person name="Riano-Pachon D.M."/>
            <person name="Robert V."/>
            <person name="Roehrig J."/>
            <person name="Ruller R."/>
            <person name="Salamov A."/>
            <person name="Salih N.S."/>
            <person name="Samson R.A."/>
            <person name="Sandor E."/>
            <person name="Sanguinetti M."/>
            <person name="Schuetze T."/>
            <person name="Sepcic K."/>
            <person name="Shelest E."/>
            <person name="Sherlock G."/>
            <person name="Sophianopoulou V."/>
            <person name="Squina F.M."/>
            <person name="Sun H."/>
            <person name="Susca A."/>
            <person name="Todd R.B."/>
            <person name="Tsang A."/>
            <person name="Unkles S.E."/>
            <person name="van de Wiele N."/>
            <person name="van Rossen-Uffink D."/>
            <person name="Oliveira J.V."/>
            <person name="Vesth T.C."/>
            <person name="Visser J."/>
            <person name="Yu J.-H."/>
            <person name="Zhou M."/>
            <person name="Andersen M.R."/>
            <person name="Archer D.B."/>
            <person name="Baker S.E."/>
            <person name="Benoit I."/>
            <person name="Brakhage A.A."/>
            <person name="Braus G.H."/>
            <person name="Fischer R."/>
            <person name="Frisvad J.C."/>
            <person name="Goldman G.H."/>
            <person name="Houbraken J."/>
            <person name="Oakley B."/>
            <person name="Pocsi I."/>
            <person name="Scazzocchio C."/>
            <person name="Seiboth B."/>
            <person name="vanKuyk P.A."/>
            <person name="Wortman J."/>
            <person name="Dyer P.S."/>
            <person name="Grigoriev I.V."/>
        </authorList>
    </citation>
    <scope>NUCLEOTIDE SEQUENCE [LARGE SCALE GENOMIC DNA]</scope>
    <source>
        <strain evidence="2">CBS 506.65</strain>
    </source>
</reference>
<evidence type="ECO:0000313" key="1">
    <source>
        <dbReference type="EMBL" id="OJJ42062.1"/>
    </source>
</evidence>